<organism evidence="1">
    <name type="scientific">Arundo donax</name>
    <name type="common">Giant reed</name>
    <name type="synonym">Donax arundinaceus</name>
    <dbReference type="NCBI Taxonomy" id="35708"/>
    <lineage>
        <taxon>Eukaryota</taxon>
        <taxon>Viridiplantae</taxon>
        <taxon>Streptophyta</taxon>
        <taxon>Embryophyta</taxon>
        <taxon>Tracheophyta</taxon>
        <taxon>Spermatophyta</taxon>
        <taxon>Magnoliopsida</taxon>
        <taxon>Liliopsida</taxon>
        <taxon>Poales</taxon>
        <taxon>Poaceae</taxon>
        <taxon>PACMAD clade</taxon>
        <taxon>Arundinoideae</taxon>
        <taxon>Arundineae</taxon>
        <taxon>Arundo</taxon>
    </lineage>
</organism>
<dbReference type="AlphaFoldDB" id="A0A0A9D8Z5"/>
<protein>
    <submittedName>
        <fullName evidence="1">Uncharacterized protein</fullName>
    </submittedName>
</protein>
<reference evidence="1" key="2">
    <citation type="journal article" date="2015" name="Data Brief">
        <title>Shoot transcriptome of the giant reed, Arundo donax.</title>
        <authorList>
            <person name="Barrero R.A."/>
            <person name="Guerrero F.D."/>
            <person name="Moolhuijzen P."/>
            <person name="Goolsby J.A."/>
            <person name="Tidwell J."/>
            <person name="Bellgard S.E."/>
            <person name="Bellgard M.I."/>
        </authorList>
    </citation>
    <scope>NUCLEOTIDE SEQUENCE</scope>
    <source>
        <tissue evidence="1">Shoot tissue taken approximately 20 cm above the soil surface</tissue>
    </source>
</reference>
<accession>A0A0A9D8Z5</accession>
<reference evidence="1" key="1">
    <citation type="submission" date="2014-09" db="EMBL/GenBank/DDBJ databases">
        <authorList>
            <person name="Magalhaes I.L.F."/>
            <person name="Oliveira U."/>
            <person name="Santos F.R."/>
            <person name="Vidigal T.H.D.A."/>
            <person name="Brescovit A.D."/>
            <person name="Santos A.J."/>
        </authorList>
    </citation>
    <scope>NUCLEOTIDE SEQUENCE</scope>
    <source>
        <tissue evidence="1">Shoot tissue taken approximately 20 cm above the soil surface</tissue>
    </source>
</reference>
<proteinExistence type="predicted"/>
<evidence type="ECO:0000313" key="1">
    <source>
        <dbReference type="EMBL" id="JAD82105.1"/>
    </source>
</evidence>
<sequence length="74" mass="8307">MLSVTEAQPPGDMEVLQKSLLRGTKHPSLLHLLEPLIHHLLVLHGFIPTTCRSWGIRPQLIPVTNWSDPPTQRG</sequence>
<dbReference type="EMBL" id="GBRH01215790">
    <property type="protein sequence ID" value="JAD82105.1"/>
    <property type="molecule type" value="Transcribed_RNA"/>
</dbReference>
<name>A0A0A9D8Z5_ARUDO</name>